<accession>M7N1R0</accession>
<dbReference type="STRING" id="1279009.ADICEAN_02222"/>
<reference evidence="2 3" key="1">
    <citation type="journal article" date="2013" name="Genome Announc.">
        <title>Draft Genome Sequence of Cesiribacter andamanensis Strain AMV16T, Isolated from a Soil Sample from a Mud Volcano in the Andaman Islands, India.</title>
        <authorList>
            <person name="Shivaji S."/>
            <person name="Ara S."/>
            <person name="Begum Z."/>
            <person name="Srinivas T.N."/>
            <person name="Singh A."/>
            <person name="Kumar Pinnaka A."/>
        </authorList>
    </citation>
    <scope>NUCLEOTIDE SEQUENCE [LARGE SCALE GENOMIC DNA]</scope>
    <source>
        <strain evidence="2 3">AMV16</strain>
    </source>
</reference>
<dbReference type="Pfam" id="PF14088">
    <property type="entry name" value="DUF4268"/>
    <property type="match status" value="1"/>
</dbReference>
<dbReference type="EMBL" id="AODQ01000051">
    <property type="protein sequence ID" value="EMR02623.1"/>
    <property type="molecule type" value="Genomic_DNA"/>
</dbReference>
<sequence length="153" mass="18294">MFSRDEAKAWNERFYTLFGTYMRRHQPQAEGARQWLNYRTGVKDIFFRIEAGGKGALAAIDIQHTDEGVRQLFWEQFEEFKKMLELQTGPLLWEPAYTLDSGRPIARLYQKLEGVSLYREDDWHQIFPFFEKYLLGFDAFWADFREAFIDLAE</sequence>
<proteinExistence type="predicted"/>
<evidence type="ECO:0000313" key="3">
    <source>
        <dbReference type="Proteomes" id="UP000011910"/>
    </source>
</evidence>
<dbReference type="RefSeq" id="WP_009195615.1">
    <property type="nucleotide sequence ID" value="NZ_AODQ01000051.1"/>
</dbReference>
<comment type="caution">
    <text evidence="2">The sequence shown here is derived from an EMBL/GenBank/DDBJ whole genome shotgun (WGS) entry which is preliminary data.</text>
</comment>
<evidence type="ECO:0000259" key="1">
    <source>
        <dbReference type="Pfam" id="PF14088"/>
    </source>
</evidence>
<dbReference type="eggNOG" id="ENOG5031J2R">
    <property type="taxonomic scope" value="Bacteria"/>
</dbReference>
<dbReference type="InterPro" id="IPR025364">
    <property type="entry name" value="DUF4268"/>
</dbReference>
<dbReference type="Proteomes" id="UP000011910">
    <property type="component" value="Unassembled WGS sequence"/>
</dbReference>
<dbReference type="OrthoDB" id="1467516at2"/>
<organism evidence="2 3">
    <name type="scientific">Cesiribacter andamanensis AMV16</name>
    <dbReference type="NCBI Taxonomy" id="1279009"/>
    <lineage>
        <taxon>Bacteria</taxon>
        <taxon>Pseudomonadati</taxon>
        <taxon>Bacteroidota</taxon>
        <taxon>Cytophagia</taxon>
        <taxon>Cytophagales</taxon>
        <taxon>Cesiribacteraceae</taxon>
        <taxon>Cesiribacter</taxon>
    </lineage>
</organism>
<gene>
    <name evidence="2" type="ORF">ADICEAN_02222</name>
</gene>
<protein>
    <recommendedName>
        <fullName evidence="1">DUF4268 domain-containing protein</fullName>
    </recommendedName>
</protein>
<name>M7N1R0_9BACT</name>
<keyword evidence="3" id="KW-1185">Reference proteome</keyword>
<feature type="domain" description="DUF4268" evidence="1">
    <location>
        <begin position="13"/>
        <end position="144"/>
    </location>
</feature>
<dbReference type="AlphaFoldDB" id="M7N1R0"/>
<evidence type="ECO:0000313" key="2">
    <source>
        <dbReference type="EMBL" id="EMR02623.1"/>
    </source>
</evidence>